<dbReference type="AlphaFoldDB" id="A0A9P9HMH4"/>
<name>A0A9P9HMH4_FUSSL</name>
<reference evidence="1" key="1">
    <citation type="journal article" date="2021" name="Nat. Commun.">
        <title>Genetic determinants of endophytism in the Arabidopsis root mycobiome.</title>
        <authorList>
            <person name="Mesny F."/>
            <person name="Miyauchi S."/>
            <person name="Thiergart T."/>
            <person name="Pickel B."/>
            <person name="Atanasova L."/>
            <person name="Karlsson M."/>
            <person name="Huettel B."/>
            <person name="Barry K.W."/>
            <person name="Haridas S."/>
            <person name="Chen C."/>
            <person name="Bauer D."/>
            <person name="Andreopoulos W."/>
            <person name="Pangilinan J."/>
            <person name="LaButti K."/>
            <person name="Riley R."/>
            <person name="Lipzen A."/>
            <person name="Clum A."/>
            <person name="Drula E."/>
            <person name="Henrissat B."/>
            <person name="Kohler A."/>
            <person name="Grigoriev I.V."/>
            <person name="Martin F.M."/>
            <person name="Hacquard S."/>
        </authorList>
    </citation>
    <scope>NUCLEOTIDE SEQUENCE</scope>
    <source>
        <strain evidence="1">FSSC 5 MPI-SDFR-AT-0091</strain>
    </source>
</reference>
<proteinExistence type="predicted"/>
<accession>A0A9P9HMH4</accession>
<gene>
    <name evidence="1" type="ORF">B0J15DRAFT_582502</name>
</gene>
<comment type="caution">
    <text evidence="1">The sequence shown here is derived from an EMBL/GenBank/DDBJ whole genome shotgun (WGS) entry which is preliminary data.</text>
</comment>
<protein>
    <submittedName>
        <fullName evidence="1">Uncharacterized protein</fullName>
    </submittedName>
</protein>
<sequence length="202" mass="22158">GKQGGRWAKEKQANGEIGVRASLLQGSRGSIPKARCSARGARRGGGGLMRRGRSSLVMHVAARQFQRCAVRHSCRPEGIGHQEDSSVQRAEPYLGDALNYSSLARWLSPRWRCPPAPGSDGWGWISIGPTARDDGFDQKPLGGFSQDCISRPAVAVADPLKTWAGTPPVWTWVTTAHYRLADRHDPRRLIRVCRDEGVFSMS</sequence>
<evidence type="ECO:0000313" key="2">
    <source>
        <dbReference type="Proteomes" id="UP000736672"/>
    </source>
</evidence>
<organism evidence="1 2">
    <name type="scientific">Fusarium solani</name>
    <name type="common">Filamentous fungus</name>
    <dbReference type="NCBI Taxonomy" id="169388"/>
    <lineage>
        <taxon>Eukaryota</taxon>
        <taxon>Fungi</taxon>
        <taxon>Dikarya</taxon>
        <taxon>Ascomycota</taxon>
        <taxon>Pezizomycotina</taxon>
        <taxon>Sordariomycetes</taxon>
        <taxon>Hypocreomycetidae</taxon>
        <taxon>Hypocreales</taxon>
        <taxon>Nectriaceae</taxon>
        <taxon>Fusarium</taxon>
        <taxon>Fusarium solani species complex</taxon>
    </lineage>
</organism>
<keyword evidence="2" id="KW-1185">Reference proteome</keyword>
<feature type="non-terminal residue" evidence="1">
    <location>
        <position position="1"/>
    </location>
</feature>
<dbReference type="Proteomes" id="UP000736672">
    <property type="component" value="Unassembled WGS sequence"/>
</dbReference>
<evidence type="ECO:0000313" key="1">
    <source>
        <dbReference type="EMBL" id="KAH7260359.1"/>
    </source>
</evidence>
<dbReference type="EMBL" id="JAGTJS010000008">
    <property type="protein sequence ID" value="KAH7260359.1"/>
    <property type="molecule type" value="Genomic_DNA"/>
</dbReference>